<feature type="transmembrane region" description="Helical" evidence="1">
    <location>
        <begin position="113"/>
        <end position="137"/>
    </location>
</feature>
<evidence type="ECO:0000259" key="2">
    <source>
        <dbReference type="Pfam" id="PF07331"/>
    </source>
</evidence>
<protein>
    <recommendedName>
        <fullName evidence="2">DUF1468 domain-containing protein</fullName>
    </recommendedName>
</protein>
<comment type="caution">
    <text evidence="3">The sequence shown here is derived from an EMBL/GenBank/DDBJ whole genome shotgun (WGS) entry which is preliminary data.</text>
</comment>
<keyword evidence="1" id="KW-0472">Membrane</keyword>
<proteinExistence type="predicted"/>
<keyword evidence="1" id="KW-0812">Transmembrane</keyword>
<keyword evidence="4" id="KW-1185">Reference proteome</keyword>
<evidence type="ECO:0000256" key="1">
    <source>
        <dbReference type="SAM" id="Phobius"/>
    </source>
</evidence>
<reference evidence="3" key="1">
    <citation type="journal article" date="2014" name="Int. J. Syst. Evol. Microbiol.">
        <title>Complete genome sequence of Corynebacterium casei LMG S-19264T (=DSM 44701T), isolated from a smear-ripened cheese.</title>
        <authorList>
            <consortium name="US DOE Joint Genome Institute (JGI-PGF)"/>
            <person name="Walter F."/>
            <person name="Albersmeier A."/>
            <person name="Kalinowski J."/>
            <person name="Ruckert C."/>
        </authorList>
    </citation>
    <scope>NUCLEOTIDE SEQUENCE</scope>
    <source>
        <strain evidence="3">CGMCC 1.12813</strain>
    </source>
</reference>
<dbReference type="Proteomes" id="UP000606922">
    <property type="component" value="Unassembled WGS sequence"/>
</dbReference>
<evidence type="ECO:0000313" key="3">
    <source>
        <dbReference type="EMBL" id="GGB00733.1"/>
    </source>
</evidence>
<dbReference type="AlphaFoldDB" id="A0A916SHN4"/>
<feature type="transmembrane region" description="Helical" evidence="1">
    <location>
        <begin position="32"/>
        <end position="53"/>
    </location>
</feature>
<dbReference type="Pfam" id="PF07331">
    <property type="entry name" value="TctB"/>
    <property type="match status" value="1"/>
</dbReference>
<name>A0A916SHN4_9MICO</name>
<feature type="domain" description="DUF1468" evidence="2">
    <location>
        <begin position="33"/>
        <end position="176"/>
    </location>
</feature>
<keyword evidence="1" id="KW-1133">Transmembrane helix</keyword>
<gene>
    <name evidence="3" type="ORF">GCM10010979_14060</name>
</gene>
<reference evidence="3" key="2">
    <citation type="submission" date="2020-09" db="EMBL/GenBank/DDBJ databases">
        <authorList>
            <person name="Sun Q."/>
            <person name="Zhou Y."/>
        </authorList>
    </citation>
    <scope>NUCLEOTIDE SEQUENCE</scope>
    <source>
        <strain evidence="3">CGMCC 1.12813</strain>
    </source>
</reference>
<organism evidence="3 4">
    <name type="scientific">Conyzicola nivalis</name>
    <dbReference type="NCBI Taxonomy" id="1477021"/>
    <lineage>
        <taxon>Bacteria</taxon>
        <taxon>Bacillati</taxon>
        <taxon>Actinomycetota</taxon>
        <taxon>Actinomycetes</taxon>
        <taxon>Micrococcales</taxon>
        <taxon>Microbacteriaceae</taxon>
        <taxon>Conyzicola</taxon>
    </lineage>
</organism>
<dbReference type="RefSeq" id="WP_188509936.1">
    <property type="nucleotide sequence ID" value="NZ_BMGB01000001.1"/>
</dbReference>
<dbReference type="EMBL" id="BMGB01000001">
    <property type="protein sequence ID" value="GGB00733.1"/>
    <property type="molecule type" value="Genomic_DNA"/>
</dbReference>
<evidence type="ECO:0000313" key="4">
    <source>
        <dbReference type="Proteomes" id="UP000606922"/>
    </source>
</evidence>
<dbReference type="InterPro" id="IPR009936">
    <property type="entry name" value="DUF1468"/>
</dbReference>
<feature type="transmembrane region" description="Helical" evidence="1">
    <location>
        <begin position="149"/>
        <end position="175"/>
    </location>
</feature>
<feature type="transmembrane region" description="Helical" evidence="1">
    <location>
        <begin position="65"/>
        <end position="86"/>
    </location>
</feature>
<sequence length="193" mass="19529">MSAPTAHAPGSGPARAAGGTGASGVRAKAGELIFAALALALGVFVFVGAFGIRVPASGTQVGPRVFPFLVGTILVISAAAVLISVLRGKVAELEEGEDIDDTAHTDWVTLAKIVAFVVAHIALIEIIGWPFAAAVLFGGVAWSLGAKRWWGALLIGLALGFVVYVLFGGLLGLSLPAGPLLGWLDPLIDGLGI</sequence>
<accession>A0A916SHN4</accession>